<name>A0A4Y2BQI1_ARAVE</name>
<dbReference type="Proteomes" id="UP000499080">
    <property type="component" value="Unassembled WGS sequence"/>
</dbReference>
<comment type="caution">
    <text evidence="1">The sequence shown here is derived from an EMBL/GenBank/DDBJ whole genome shotgun (WGS) entry which is preliminary data.</text>
</comment>
<proteinExistence type="predicted"/>
<organism evidence="1 2">
    <name type="scientific">Araneus ventricosus</name>
    <name type="common">Orbweaver spider</name>
    <name type="synonym">Epeira ventricosa</name>
    <dbReference type="NCBI Taxonomy" id="182803"/>
    <lineage>
        <taxon>Eukaryota</taxon>
        <taxon>Metazoa</taxon>
        <taxon>Ecdysozoa</taxon>
        <taxon>Arthropoda</taxon>
        <taxon>Chelicerata</taxon>
        <taxon>Arachnida</taxon>
        <taxon>Araneae</taxon>
        <taxon>Araneomorphae</taxon>
        <taxon>Entelegynae</taxon>
        <taxon>Araneoidea</taxon>
        <taxon>Araneidae</taxon>
        <taxon>Araneus</taxon>
    </lineage>
</organism>
<accession>A0A4Y2BQI1</accession>
<dbReference type="EMBL" id="BGPR01000094">
    <property type="protein sequence ID" value="GBL93536.1"/>
    <property type="molecule type" value="Genomic_DNA"/>
</dbReference>
<dbReference type="OrthoDB" id="8051400at2759"/>
<evidence type="ECO:0000313" key="2">
    <source>
        <dbReference type="Proteomes" id="UP000499080"/>
    </source>
</evidence>
<reference evidence="1 2" key="1">
    <citation type="journal article" date="2019" name="Sci. Rep.">
        <title>Orb-weaving spider Araneus ventricosus genome elucidates the spidroin gene catalogue.</title>
        <authorList>
            <person name="Kono N."/>
            <person name="Nakamura H."/>
            <person name="Ohtoshi R."/>
            <person name="Moran D.A.P."/>
            <person name="Shinohara A."/>
            <person name="Yoshida Y."/>
            <person name="Fujiwara M."/>
            <person name="Mori M."/>
            <person name="Tomita M."/>
            <person name="Arakawa K."/>
        </authorList>
    </citation>
    <scope>NUCLEOTIDE SEQUENCE [LARGE SCALE GENOMIC DNA]</scope>
</reference>
<dbReference type="AlphaFoldDB" id="A0A4Y2BQI1"/>
<evidence type="ECO:0000313" key="1">
    <source>
        <dbReference type="EMBL" id="GBL93536.1"/>
    </source>
</evidence>
<sequence>MLRDVWYVPEISRNLFSELTAQDRNTDREFRSSATGCWLKVNGEIVLHGTRSVNGTLFKADIEPIVSEKGVEAQLWKTALCCSCITKDGDIKIKGTSKTFFRKN</sequence>
<gene>
    <name evidence="1" type="ORF">AVEN_59722_1</name>
</gene>
<keyword evidence="2" id="KW-1185">Reference proteome</keyword>
<protein>
    <submittedName>
        <fullName evidence="1">Uncharacterized protein</fullName>
    </submittedName>
</protein>